<dbReference type="AlphaFoldDB" id="A0A0K2ULL0"/>
<keyword evidence="1" id="KW-0812">Transmembrane</keyword>
<organism evidence="2">
    <name type="scientific">Lepeophtheirus salmonis</name>
    <name type="common">Salmon louse</name>
    <name type="synonym">Caligus salmonis</name>
    <dbReference type="NCBI Taxonomy" id="72036"/>
    <lineage>
        <taxon>Eukaryota</taxon>
        <taxon>Metazoa</taxon>
        <taxon>Ecdysozoa</taxon>
        <taxon>Arthropoda</taxon>
        <taxon>Crustacea</taxon>
        <taxon>Multicrustacea</taxon>
        <taxon>Hexanauplia</taxon>
        <taxon>Copepoda</taxon>
        <taxon>Siphonostomatoida</taxon>
        <taxon>Caligidae</taxon>
        <taxon>Lepeophtheirus</taxon>
    </lineage>
</organism>
<feature type="transmembrane region" description="Helical" evidence="1">
    <location>
        <begin position="28"/>
        <end position="48"/>
    </location>
</feature>
<keyword evidence="1" id="KW-1133">Transmembrane helix</keyword>
<evidence type="ECO:0000313" key="2">
    <source>
        <dbReference type="EMBL" id="CDW39153.1"/>
    </source>
</evidence>
<proteinExistence type="predicted"/>
<accession>A0A0K2ULL0</accession>
<sequence length="56" mass="6409">MADRRPISMLNGFSGDGTDRSINHNIDVYIIIANNFLITVFLGVIYMLRFVQKYGQ</sequence>
<protein>
    <submittedName>
        <fullName evidence="2">Uncharacterized protein</fullName>
    </submittedName>
</protein>
<evidence type="ECO:0000256" key="1">
    <source>
        <dbReference type="SAM" id="Phobius"/>
    </source>
</evidence>
<name>A0A0K2ULL0_LEPSM</name>
<dbReference type="EMBL" id="HACA01021792">
    <property type="protein sequence ID" value="CDW39153.1"/>
    <property type="molecule type" value="Transcribed_RNA"/>
</dbReference>
<reference evidence="2" key="1">
    <citation type="submission" date="2014-05" db="EMBL/GenBank/DDBJ databases">
        <authorList>
            <person name="Chronopoulou M."/>
        </authorList>
    </citation>
    <scope>NUCLEOTIDE SEQUENCE</scope>
    <source>
        <tissue evidence="2">Whole organism</tissue>
    </source>
</reference>
<keyword evidence="1" id="KW-0472">Membrane</keyword>